<gene>
    <name evidence="2" type="ORF">C7S16_2326</name>
</gene>
<dbReference type="Proteomes" id="UP001272137">
    <property type="component" value="Unassembled WGS sequence"/>
</dbReference>
<evidence type="ECO:0000313" key="2">
    <source>
        <dbReference type="EMBL" id="MDW9256084.1"/>
    </source>
</evidence>
<proteinExistence type="predicted"/>
<reference evidence="2" key="1">
    <citation type="submission" date="2018-08" db="EMBL/GenBank/DDBJ databases">
        <title>Identification of Burkholderia cepacia strains that express a Burkholderia pseudomallei-like capsular polysaccharide.</title>
        <authorList>
            <person name="Burtnick M.N."/>
            <person name="Vongsouvath M."/>
            <person name="Newton P."/>
            <person name="Wuthiekanun V."/>
            <person name="Limmathurotsakul D."/>
            <person name="Brett P.J."/>
            <person name="Chantratita N."/>
            <person name="Dance D.A."/>
        </authorList>
    </citation>
    <scope>NUCLEOTIDE SEQUENCE</scope>
    <source>
        <strain evidence="2">SBXCC001</strain>
    </source>
</reference>
<evidence type="ECO:0000256" key="1">
    <source>
        <dbReference type="SAM" id="MobiDB-lite"/>
    </source>
</evidence>
<dbReference type="AlphaFoldDB" id="A0AAW9D3B3"/>
<dbReference type="EMBL" id="QXCT01000002">
    <property type="protein sequence ID" value="MDW9256084.1"/>
    <property type="molecule type" value="Genomic_DNA"/>
</dbReference>
<organism evidence="2 3">
    <name type="scientific">Burkholderia thailandensis</name>
    <dbReference type="NCBI Taxonomy" id="57975"/>
    <lineage>
        <taxon>Bacteria</taxon>
        <taxon>Pseudomonadati</taxon>
        <taxon>Pseudomonadota</taxon>
        <taxon>Betaproteobacteria</taxon>
        <taxon>Burkholderiales</taxon>
        <taxon>Burkholderiaceae</taxon>
        <taxon>Burkholderia</taxon>
        <taxon>pseudomallei group</taxon>
    </lineage>
</organism>
<feature type="compositionally biased region" description="Low complexity" evidence="1">
    <location>
        <begin position="60"/>
        <end position="69"/>
    </location>
</feature>
<feature type="region of interest" description="Disordered" evidence="1">
    <location>
        <begin position="50"/>
        <end position="69"/>
    </location>
</feature>
<name>A0AAW9D3B3_BURTH</name>
<accession>A0AAW9D3B3</accession>
<comment type="caution">
    <text evidence="2">The sequence shown here is derived from an EMBL/GenBank/DDBJ whole genome shotgun (WGS) entry which is preliminary data.</text>
</comment>
<evidence type="ECO:0000313" key="3">
    <source>
        <dbReference type="Proteomes" id="UP001272137"/>
    </source>
</evidence>
<sequence length="87" mass="9430">MTPAARWPKPSRRVFSRRASAALAVAGSRRLSCNSDMPVRLGDAAAKSGLARVQRGQQTRRPAGRLAALSLRLPPAQQRSLGVWTPR</sequence>
<protein>
    <submittedName>
        <fullName evidence="2">Uncharacterized protein</fullName>
    </submittedName>
</protein>